<evidence type="ECO:0000256" key="1">
    <source>
        <dbReference type="ARBA" id="ARBA00005171"/>
    </source>
</evidence>
<dbReference type="InterPro" id="IPR004468">
    <property type="entry name" value="CTP_synthase"/>
</dbReference>
<dbReference type="KEGG" id="ncc:104968294"/>
<dbReference type="GO" id="GO:0044210">
    <property type="term" value="P:'de novo' CTP biosynthetic process"/>
    <property type="evidence" value="ECO:0007669"/>
    <property type="project" value="UniProtKB-UniPathway"/>
</dbReference>
<evidence type="ECO:0000256" key="4">
    <source>
        <dbReference type="ARBA" id="ARBA00022598"/>
    </source>
</evidence>
<dbReference type="InterPro" id="IPR033828">
    <property type="entry name" value="GATase1_CTP_Synthase"/>
</dbReference>
<organism evidence="12 13">
    <name type="scientific">Notothenia coriiceps</name>
    <name type="common">black rockcod</name>
    <dbReference type="NCBI Taxonomy" id="8208"/>
    <lineage>
        <taxon>Eukaryota</taxon>
        <taxon>Metazoa</taxon>
        <taxon>Chordata</taxon>
        <taxon>Craniata</taxon>
        <taxon>Vertebrata</taxon>
        <taxon>Euteleostomi</taxon>
        <taxon>Actinopterygii</taxon>
        <taxon>Neopterygii</taxon>
        <taxon>Teleostei</taxon>
        <taxon>Neoteleostei</taxon>
        <taxon>Acanthomorphata</taxon>
        <taxon>Eupercaria</taxon>
        <taxon>Perciformes</taxon>
        <taxon>Notothenioidei</taxon>
        <taxon>Nototheniidae</taxon>
        <taxon>Notothenia</taxon>
    </lineage>
</organism>
<evidence type="ECO:0000259" key="11">
    <source>
        <dbReference type="Pfam" id="PF00117"/>
    </source>
</evidence>
<dbReference type="SUPFAM" id="SSF52317">
    <property type="entry name" value="Class I glutamine amidotransferase-like"/>
    <property type="match status" value="1"/>
</dbReference>
<dbReference type="CDD" id="cd01746">
    <property type="entry name" value="GATase1_CTP_Synthase"/>
    <property type="match status" value="1"/>
</dbReference>
<evidence type="ECO:0000256" key="5">
    <source>
        <dbReference type="ARBA" id="ARBA00022741"/>
    </source>
</evidence>
<dbReference type="GO" id="GO:0003883">
    <property type="term" value="F:CTP synthase activity"/>
    <property type="evidence" value="ECO:0007669"/>
    <property type="project" value="UniProtKB-EC"/>
</dbReference>
<keyword evidence="7" id="KW-0315">Glutamine amidotransferase</keyword>
<keyword evidence="4" id="KW-0436">Ligase</keyword>
<dbReference type="InterPro" id="IPR029062">
    <property type="entry name" value="Class_I_gatase-like"/>
</dbReference>
<keyword evidence="6" id="KW-0067">ATP-binding</keyword>
<dbReference type="Proteomes" id="UP000504611">
    <property type="component" value="Unplaced"/>
</dbReference>
<dbReference type="InterPro" id="IPR017926">
    <property type="entry name" value="GATASE"/>
</dbReference>
<evidence type="ECO:0000256" key="8">
    <source>
        <dbReference type="ARBA" id="ARBA00022975"/>
    </source>
</evidence>
<comment type="similarity">
    <text evidence="2">Belongs to the CTP synthase family.</text>
</comment>
<gene>
    <name evidence="13" type="primary">LOC104968294</name>
</gene>
<dbReference type="GO" id="GO:0042802">
    <property type="term" value="F:identical protein binding"/>
    <property type="evidence" value="ECO:0007669"/>
    <property type="project" value="TreeGrafter"/>
</dbReference>
<evidence type="ECO:0000256" key="2">
    <source>
        <dbReference type="ARBA" id="ARBA00007533"/>
    </source>
</evidence>
<dbReference type="RefSeq" id="XP_010796177.1">
    <property type="nucleotide sequence ID" value="XM_010797875.1"/>
</dbReference>
<protein>
    <recommendedName>
        <fullName evidence="3">CTP synthase (glutamine hydrolyzing)</fullName>
        <ecNumber evidence="3">6.3.4.2</ecNumber>
    </recommendedName>
</protein>
<keyword evidence="8" id="KW-0665">Pyrimidine biosynthesis</keyword>
<comment type="pathway">
    <text evidence="1">Pyrimidine metabolism; CTP biosynthesis via de novo pathway; CTP from UDP: step 2/2.</text>
</comment>
<comment type="catalytic activity">
    <reaction evidence="9">
        <text>UTP + L-glutamine + ATP + H2O = CTP + L-glutamate + ADP + phosphate + 2 H(+)</text>
        <dbReference type="Rhea" id="RHEA:26426"/>
        <dbReference type="ChEBI" id="CHEBI:15377"/>
        <dbReference type="ChEBI" id="CHEBI:15378"/>
        <dbReference type="ChEBI" id="CHEBI:29985"/>
        <dbReference type="ChEBI" id="CHEBI:30616"/>
        <dbReference type="ChEBI" id="CHEBI:37563"/>
        <dbReference type="ChEBI" id="CHEBI:43474"/>
        <dbReference type="ChEBI" id="CHEBI:46398"/>
        <dbReference type="ChEBI" id="CHEBI:58359"/>
        <dbReference type="ChEBI" id="CHEBI:456216"/>
        <dbReference type="EC" id="6.3.4.2"/>
    </reaction>
</comment>
<feature type="compositionally biased region" description="Basic and acidic residues" evidence="10">
    <location>
        <begin position="187"/>
        <end position="197"/>
    </location>
</feature>
<dbReference type="GO" id="GO:0019856">
    <property type="term" value="P:pyrimidine nucleobase biosynthetic process"/>
    <property type="evidence" value="ECO:0007669"/>
    <property type="project" value="TreeGrafter"/>
</dbReference>
<keyword evidence="12" id="KW-1185">Reference proteome</keyword>
<reference evidence="13" key="1">
    <citation type="submission" date="2025-08" db="UniProtKB">
        <authorList>
            <consortium name="RefSeq"/>
        </authorList>
    </citation>
    <scope>IDENTIFICATION</scope>
    <source>
        <tissue evidence="13">Muscle</tissue>
    </source>
</reference>
<dbReference type="PROSITE" id="PS51273">
    <property type="entry name" value="GATASE_TYPE_1"/>
    <property type="match status" value="1"/>
</dbReference>
<name>A0A6I9Q7T7_9TELE</name>
<dbReference type="GO" id="GO:0005737">
    <property type="term" value="C:cytoplasm"/>
    <property type="evidence" value="ECO:0007669"/>
    <property type="project" value="TreeGrafter"/>
</dbReference>
<evidence type="ECO:0000313" key="12">
    <source>
        <dbReference type="Proteomes" id="UP000504611"/>
    </source>
</evidence>
<evidence type="ECO:0000256" key="9">
    <source>
        <dbReference type="ARBA" id="ARBA00047781"/>
    </source>
</evidence>
<dbReference type="Pfam" id="PF00117">
    <property type="entry name" value="GATase"/>
    <property type="match status" value="1"/>
</dbReference>
<dbReference type="GeneID" id="104968294"/>
<dbReference type="GO" id="GO:0097268">
    <property type="term" value="C:cytoophidium"/>
    <property type="evidence" value="ECO:0007669"/>
    <property type="project" value="TreeGrafter"/>
</dbReference>
<dbReference type="EC" id="6.3.4.2" evidence="3"/>
<evidence type="ECO:0000256" key="6">
    <source>
        <dbReference type="ARBA" id="ARBA00022840"/>
    </source>
</evidence>
<accession>A0A6I9Q7T7</accession>
<proteinExistence type="inferred from homology"/>
<dbReference type="PANTHER" id="PTHR11550">
    <property type="entry name" value="CTP SYNTHASE"/>
    <property type="match status" value="1"/>
</dbReference>
<evidence type="ECO:0000256" key="7">
    <source>
        <dbReference type="ARBA" id="ARBA00022962"/>
    </source>
</evidence>
<evidence type="ECO:0000256" key="3">
    <source>
        <dbReference type="ARBA" id="ARBA00012291"/>
    </source>
</evidence>
<dbReference type="OrthoDB" id="1739076at2759"/>
<evidence type="ECO:0000313" key="13">
    <source>
        <dbReference type="RefSeq" id="XP_010796177.1"/>
    </source>
</evidence>
<feature type="domain" description="Glutamine amidotransferase" evidence="11">
    <location>
        <begin position="22"/>
        <end position="164"/>
    </location>
</feature>
<dbReference type="Gene3D" id="3.40.50.880">
    <property type="match status" value="1"/>
</dbReference>
<dbReference type="UniPathway" id="UPA00159">
    <property type="reaction ID" value="UER00277"/>
</dbReference>
<sequence>MGVLNECSVSLCSYPAAPVSAGVCLGMQLAVCEFARNVLGWEDANSTEFNPESSHPVVIDMPEHNPGQMGGTMRLGKRRTMFKSSNSVMRKLYGDVEYVDERHRHRFEVNPELKHHFEGKGLQFVGQDVEGERMEIIELENHCYFVGVQYHPEFTSRPMKPSPPYFGLLLAAAGKLPSYLAKGCRLSPRDTYSDRSDSSSPETDLSDLKFLSLS</sequence>
<feature type="region of interest" description="Disordered" evidence="10">
    <location>
        <begin position="187"/>
        <end position="214"/>
    </location>
</feature>
<keyword evidence="5" id="KW-0547">Nucleotide-binding</keyword>
<dbReference type="AlphaFoldDB" id="A0A6I9Q7T7"/>
<evidence type="ECO:0000256" key="10">
    <source>
        <dbReference type="SAM" id="MobiDB-lite"/>
    </source>
</evidence>
<dbReference type="PANTHER" id="PTHR11550:SF0">
    <property type="entry name" value="CTP SYNTHASE-RELATED"/>
    <property type="match status" value="1"/>
</dbReference>
<dbReference type="GO" id="GO:0005524">
    <property type="term" value="F:ATP binding"/>
    <property type="evidence" value="ECO:0007669"/>
    <property type="project" value="UniProtKB-KW"/>
</dbReference>